<dbReference type="Gene3D" id="2.40.10.10">
    <property type="entry name" value="Trypsin-like serine proteases"/>
    <property type="match status" value="1"/>
</dbReference>
<keyword evidence="7" id="KW-1185">Reference proteome</keyword>
<organism evidence="6 7">
    <name type="scientific">Sphingomonas liriopis</name>
    <dbReference type="NCBI Taxonomy" id="2949094"/>
    <lineage>
        <taxon>Bacteria</taxon>
        <taxon>Pseudomonadati</taxon>
        <taxon>Pseudomonadota</taxon>
        <taxon>Alphaproteobacteria</taxon>
        <taxon>Sphingomonadales</taxon>
        <taxon>Sphingomonadaceae</taxon>
        <taxon>Sphingomonas</taxon>
    </lineage>
</organism>
<feature type="region of interest" description="Disordered" evidence="2">
    <location>
        <begin position="538"/>
        <end position="561"/>
    </location>
</feature>
<proteinExistence type="predicted"/>
<dbReference type="InterPro" id="IPR001314">
    <property type="entry name" value="Peptidase_S1A"/>
</dbReference>
<evidence type="ECO:0000256" key="3">
    <source>
        <dbReference type="SAM" id="SignalP"/>
    </source>
</evidence>
<dbReference type="Gene3D" id="2.40.128.130">
    <property type="entry name" value="Autotransporter beta-domain"/>
    <property type="match status" value="1"/>
</dbReference>
<feature type="chain" id="PRO_5040884992" evidence="3">
    <location>
        <begin position="30"/>
        <end position="1230"/>
    </location>
</feature>
<protein>
    <submittedName>
        <fullName evidence="6">Autotransporter outer membrane beta-barrel domain-containing protein</fullName>
    </submittedName>
</protein>
<dbReference type="SMART" id="SM00869">
    <property type="entry name" value="Autotransporter"/>
    <property type="match status" value="1"/>
</dbReference>
<dbReference type="PRINTS" id="PR00722">
    <property type="entry name" value="CHYMOTRYPSIN"/>
</dbReference>
<dbReference type="AlphaFoldDB" id="A0A9X2KUL8"/>
<keyword evidence="1" id="KW-1015">Disulfide bond</keyword>
<sequence length="1230" mass="127094">MTDHVFRGAARRALLASTALIALPAVAQAQVAPTGVENIAHGNPLLAISGLETIGQGERPVFADNIAQGVTLGALANLDEKVAQNRALPLSALQQENQPNIVIRQPGTSTTSLDTGTSVNGVGNMTIAYADGLGICTGTLINPRTVIFAAHCVNENGAGTGAQDPWQYGSAGGGIPIAFGFQANNLPAVRDWYLATTSTGAVNPNQFKTNTANFLYNVNQVVYNADSLKLGLAQNFIQADIAIATLDTPAANVPTWALLFSALPAPATISDTTGTGYHVTITGYGRSGTATTTTGDTVGIDYRRRIAENTIGILGSFNDRDTFLFGSTSNLPQNLYQLDMDDPRRGTATKSPYDFNLFKDNALPNEGTTAGGDSGGPLILDRAFAKQVVIGVLSGGSRFYGAQPFGSYGTESFYQPLYLFWDYIVANNPYRYAQTKAGDGLWTDASRWVTALDPNYQVIVNGQLANGVPTTTGAGIAGDANKFGKVCFETATVSDCQDIKTGIEYINGQPVAGTGNVASVSAEAIAARDAAIAESATTAAAPATASATGGGRGAGMSVEDIGQDGRTDASLLVGGENVAQAGDAIAAVTPTPAATPANGLPGATNFVPNNVDPNRVAKTAARYYDVSLTAAGTTTLNTAVTIDRFTVAGSTAKLAVTSGGSLTSLMGVTQVTGVVDNNGVINSRGDYMNLGGMITGTGRINAPFLTNVSGMIAPGTTGTIGTLTVGGNLVLASASTLLIDVGPNGTSDSVAVVRNGTTDGLANIGGRVGFAAVAGHTIRYNDVYTILTAAGGISGTFQAPAAISAILSPQFIYSTNAVQARIIAGTYASVVANTPIQTAFAGLLDRNRAANYGNLSGLYGILDIQNAATIQSTLEGLAPRTTPLKYGMGTVATENMSRFYRQHLAGIDASQPLSGTLTMTGQPLQFASLMASDLPTSQATASDTTSTTVREGVLPENVAVFIAGGYIDGDSRSLRDALPFGGRDNFDGFYVASGIEAKAGDNGVIGFGLSYTKLDGTTGGVAQTARGELYQGTLFVKAQSLTGQVLDAQVSGGVFQARTNRNVSIAGNASNLRSRDNALAISAEVGAAQMFDVGGFQIGPRIAGRINRIDFTPTLETGGNGALRFDRYQLASYQGRAGLQIAGGQVLKPFASAYFVHDFKDQPGVFTANFIGGTAPAGFRLSSQDQNWGEIAAGLSYSGERFELSLSADTTIERNDVRNQAYRGAVKFKF</sequence>
<evidence type="ECO:0000259" key="5">
    <source>
        <dbReference type="PROSITE" id="PS51208"/>
    </source>
</evidence>
<feature type="compositionally biased region" description="Low complexity" evidence="2">
    <location>
        <begin position="538"/>
        <end position="547"/>
    </location>
</feature>
<dbReference type="SUPFAM" id="SSF103515">
    <property type="entry name" value="Autotransporter"/>
    <property type="match status" value="1"/>
</dbReference>
<dbReference type="Proteomes" id="UP001139486">
    <property type="component" value="Unassembled WGS sequence"/>
</dbReference>
<dbReference type="SUPFAM" id="SSF50494">
    <property type="entry name" value="Trypsin-like serine proteases"/>
    <property type="match status" value="1"/>
</dbReference>
<dbReference type="InterPro" id="IPR043504">
    <property type="entry name" value="Peptidase_S1_PA_chymotrypsin"/>
</dbReference>
<dbReference type="Pfam" id="PF03797">
    <property type="entry name" value="Autotransporter"/>
    <property type="match status" value="1"/>
</dbReference>
<dbReference type="InterPro" id="IPR036709">
    <property type="entry name" value="Autotransporte_beta_dom_sf"/>
</dbReference>
<name>A0A9X2KUL8_9SPHN</name>
<feature type="domain" description="Peptidase S1" evidence="4">
    <location>
        <begin position="66"/>
        <end position="421"/>
    </location>
</feature>
<dbReference type="SMART" id="SM00020">
    <property type="entry name" value="Tryp_SPc"/>
    <property type="match status" value="1"/>
</dbReference>
<dbReference type="PROSITE" id="PS50240">
    <property type="entry name" value="TRYPSIN_DOM"/>
    <property type="match status" value="1"/>
</dbReference>
<feature type="signal peptide" evidence="3">
    <location>
        <begin position="1"/>
        <end position="29"/>
    </location>
</feature>
<dbReference type="GO" id="GO:0004252">
    <property type="term" value="F:serine-type endopeptidase activity"/>
    <property type="evidence" value="ECO:0007669"/>
    <property type="project" value="InterPro"/>
</dbReference>
<evidence type="ECO:0000259" key="4">
    <source>
        <dbReference type="PROSITE" id="PS50240"/>
    </source>
</evidence>
<feature type="domain" description="Autotransporter" evidence="5">
    <location>
        <begin position="953"/>
        <end position="1230"/>
    </location>
</feature>
<dbReference type="PROSITE" id="PS51208">
    <property type="entry name" value="AUTOTRANSPORTER"/>
    <property type="match status" value="1"/>
</dbReference>
<reference evidence="6" key="1">
    <citation type="submission" date="2022-05" db="EMBL/GenBank/DDBJ databases">
        <title>Sphingomonas sp. strain RP10 Genome sequencing and assembly.</title>
        <authorList>
            <person name="Kim I."/>
        </authorList>
    </citation>
    <scope>NUCLEOTIDE SEQUENCE</scope>
    <source>
        <strain evidence="6">RP10</strain>
    </source>
</reference>
<dbReference type="InterPro" id="IPR033116">
    <property type="entry name" value="TRYPSIN_SER"/>
</dbReference>
<evidence type="ECO:0000256" key="1">
    <source>
        <dbReference type="ARBA" id="ARBA00023157"/>
    </source>
</evidence>
<comment type="caution">
    <text evidence="6">The sequence shown here is derived from an EMBL/GenBank/DDBJ whole genome shotgun (WGS) entry which is preliminary data.</text>
</comment>
<dbReference type="GO" id="GO:0006508">
    <property type="term" value="P:proteolysis"/>
    <property type="evidence" value="ECO:0007669"/>
    <property type="project" value="InterPro"/>
</dbReference>
<evidence type="ECO:0000313" key="6">
    <source>
        <dbReference type="EMBL" id="MCP3736123.1"/>
    </source>
</evidence>
<dbReference type="RefSeq" id="WP_254290116.1">
    <property type="nucleotide sequence ID" value="NZ_JAMLDY010000020.1"/>
</dbReference>
<keyword evidence="3" id="KW-0732">Signal</keyword>
<accession>A0A9X2KUL8</accession>
<gene>
    <name evidence="6" type="ORF">M9979_14705</name>
</gene>
<evidence type="ECO:0000256" key="2">
    <source>
        <dbReference type="SAM" id="MobiDB-lite"/>
    </source>
</evidence>
<dbReference type="InterPro" id="IPR005546">
    <property type="entry name" value="Autotransporte_beta"/>
</dbReference>
<evidence type="ECO:0000313" key="7">
    <source>
        <dbReference type="Proteomes" id="UP001139486"/>
    </source>
</evidence>
<dbReference type="InterPro" id="IPR001254">
    <property type="entry name" value="Trypsin_dom"/>
</dbReference>
<dbReference type="EMBL" id="JAMLDY010000020">
    <property type="protein sequence ID" value="MCP3736123.1"/>
    <property type="molecule type" value="Genomic_DNA"/>
</dbReference>
<dbReference type="PROSITE" id="PS00135">
    <property type="entry name" value="TRYPSIN_SER"/>
    <property type="match status" value="1"/>
</dbReference>
<dbReference type="InterPro" id="IPR009003">
    <property type="entry name" value="Peptidase_S1_PA"/>
</dbReference>